<evidence type="ECO:0000313" key="2">
    <source>
        <dbReference type="EMBL" id="KMQ85503.1"/>
    </source>
</evidence>
<dbReference type="PANTHER" id="PTHR33332">
    <property type="entry name" value="REVERSE TRANSCRIPTASE DOMAIN-CONTAINING PROTEIN"/>
    <property type="match status" value="1"/>
</dbReference>
<dbReference type="GO" id="GO:0003964">
    <property type="term" value="F:RNA-directed DNA polymerase activity"/>
    <property type="evidence" value="ECO:0007669"/>
    <property type="project" value="UniProtKB-KW"/>
</dbReference>
<evidence type="ECO:0000313" key="3">
    <source>
        <dbReference type="Proteomes" id="UP000036403"/>
    </source>
</evidence>
<dbReference type="InterPro" id="IPR000477">
    <property type="entry name" value="RT_dom"/>
</dbReference>
<dbReference type="InterPro" id="IPR043502">
    <property type="entry name" value="DNA/RNA_pol_sf"/>
</dbReference>
<keyword evidence="2" id="KW-0695">RNA-directed DNA polymerase</keyword>
<dbReference type="Proteomes" id="UP000036403">
    <property type="component" value="Unassembled WGS sequence"/>
</dbReference>
<reference evidence="2 3" key="1">
    <citation type="submission" date="2015-04" db="EMBL/GenBank/DDBJ databases">
        <title>Lasius niger genome sequencing.</title>
        <authorList>
            <person name="Konorov E.A."/>
            <person name="Nikitin M.A."/>
            <person name="Kirill M.V."/>
            <person name="Chang P."/>
        </authorList>
    </citation>
    <scope>NUCLEOTIDE SEQUENCE [LARGE SCALE GENOMIC DNA]</scope>
    <source>
        <tissue evidence="2">Whole</tissue>
    </source>
</reference>
<dbReference type="AlphaFoldDB" id="A0A0J7K4W7"/>
<dbReference type="PaxDb" id="67767-A0A0J7K4W7"/>
<dbReference type="EMBL" id="LBMM01013734">
    <property type="protein sequence ID" value="KMQ85503.1"/>
    <property type="molecule type" value="Genomic_DNA"/>
</dbReference>
<dbReference type="Pfam" id="PF00078">
    <property type="entry name" value="RVT_1"/>
    <property type="match status" value="1"/>
</dbReference>
<gene>
    <name evidence="2" type="ORF">RF55_15903</name>
</gene>
<sequence>MVRDYFRDRRFVYYDRDAVRTEKVMSGGVPQGSVLGPLLWNITYDAVLRTALPSGCNAICYADDTLVLAGGRDWGEAVARANLATARIVHTIRAVGLKVAPQKTEATFFHNGRHGAPPRTTIRVADAPVLVGTQIKYLGLHLDSRWTFDEHFRRISPRVEKAAMALGRLLPNLGGPAECSPIIRRYRPRHAAVRCPSMGRKG</sequence>
<keyword evidence="3" id="KW-1185">Reference proteome</keyword>
<organism evidence="2 3">
    <name type="scientific">Lasius niger</name>
    <name type="common">Black garden ant</name>
    <dbReference type="NCBI Taxonomy" id="67767"/>
    <lineage>
        <taxon>Eukaryota</taxon>
        <taxon>Metazoa</taxon>
        <taxon>Ecdysozoa</taxon>
        <taxon>Arthropoda</taxon>
        <taxon>Hexapoda</taxon>
        <taxon>Insecta</taxon>
        <taxon>Pterygota</taxon>
        <taxon>Neoptera</taxon>
        <taxon>Endopterygota</taxon>
        <taxon>Hymenoptera</taxon>
        <taxon>Apocrita</taxon>
        <taxon>Aculeata</taxon>
        <taxon>Formicoidea</taxon>
        <taxon>Formicidae</taxon>
        <taxon>Formicinae</taxon>
        <taxon>Lasius</taxon>
        <taxon>Lasius</taxon>
    </lineage>
</organism>
<dbReference type="SUPFAM" id="SSF56672">
    <property type="entry name" value="DNA/RNA polymerases"/>
    <property type="match status" value="1"/>
</dbReference>
<dbReference type="PROSITE" id="PS50878">
    <property type="entry name" value="RT_POL"/>
    <property type="match status" value="1"/>
</dbReference>
<name>A0A0J7K4W7_LASNI</name>
<protein>
    <submittedName>
        <fullName evidence="2">Reverse transcriptase</fullName>
    </submittedName>
</protein>
<feature type="domain" description="Reverse transcriptase" evidence="1">
    <location>
        <begin position="1"/>
        <end position="142"/>
    </location>
</feature>
<keyword evidence="2" id="KW-0548">Nucleotidyltransferase</keyword>
<keyword evidence="2" id="KW-0808">Transferase</keyword>
<accession>A0A0J7K4W7</accession>
<dbReference type="OrthoDB" id="7554662at2759"/>
<proteinExistence type="predicted"/>
<comment type="caution">
    <text evidence="2">The sequence shown here is derived from an EMBL/GenBank/DDBJ whole genome shotgun (WGS) entry which is preliminary data.</text>
</comment>
<evidence type="ECO:0000259" key="1">
    <source>
        <dbReference type="PROSITE" id="PS50878"/>
    </source>
</evidence>